<name>A0A7H0LN97_9SPHN</name>
<keyword evidence="13" id="KW-0732">Signal</keyword>
<keyword evidence="3 11" id="KW-1134">Transmembrane beta strand</keyword>
<proteinExistence type="inferred from homology"/>
<feature type="chain" id="PRO_5028901551" evidence="13">
    <location>
        <begin position="20"/>
        <end position="776"/>
    </location>
</feature>
<keyword evidence="17" id="KW-1185">Reference proteome</keyword>
<evidence type="ECO:0000256" key="1">
    <source>
        <dbReference type="ARBA" id="ARBA00004571"/>
    </source>
</evidence>
<feature type="signal peptide" evidence="13">
    <location>
        <begin position="1"/>
        <end position="19"/>
    </location>
</feature>
<dbReference type="Pfam" id="PF00593">
    <property type="entry name" value="TonB_dep_Rec_b-barrel"/>
    <property type="match status" value="1"/>
</dbReference>
<dbReference type="GO" id="GO:0009279">
    <property type="term" value="C:cell outer membrane"/>
    <property type="evidence" value="ECO:0007669"/>
    <property type="project" value="UniProtKB-SubCell"/>
</dbReference>
<keyword evidence="5 11" id="KW-0812">Transmembrane</keyword>
<feature type="domain" description="TonB-dependent receptor plug" evidence="15">
    <location>
        <begin position="57"/>
        <end position="163"/>
    </location>
</feature>
<comment type="subcellular location">
    <subcellularLocation>
        <location evidence="1 11">Cell outer membrane</location>
        <topology evidence="1 11">Multi-pass membrane protein</topology>
    </subcellularLocation>
</comment>
<comment type="similarity">
    <text evidence="11 12">Belongs to the TonB-dependent receptor family.</text>
</comment>
<dbReference type="Proteomes" id="UP000516148">
    <property type="component" value="Chromosome"/>
</dbReference>
<feature type="domain" description="TonB-dependent receptor-like beta-barrel" evidence="14">
    <location>
        <begin position="264"/>
        <end position="740"/>
    </location>
</feature>
<evidence type="ECO:0000256" key="11">
    <source>
        <dbReference type="PROSITE-ProRule" id="PRU01360"/>
    </source>
</evidence>
<dbReference type="GO" id="GO:0006826">
    <property type="term" value="P:iron ion transport"/>
    <property type="evidence" value="ECO:0007669"/>
    <property type="project" value="UniProtKB-KW"/>
</dbReference>
<evidence type="ECO:0000256" key="6">
    <source>
        <dbReference type="ARBA" id="ARBA00023004"/>
    </source>
</evidence>
<keyword evidence="7" id="KW-0406">Ion transport</keyword>
<gene>
    <name evidence="16" type="ORF">H3Z74_08355</name>
</gene>
<evidence type="ECO:0000256" key="10">
    <source>
        <dbReference type="ARBA" id="ARBA00023237"/>
    </source>
</evidence>
<dbReference type="RefSeq" id="WP_187763436.1">
    <property type="nucleotide sequence ID" value="NZ_CP061038.1"/>
</dbReference>
<evidence type="ECO:0000313" key="17">
    <source>
        <dbReference type="Proteomes" id="UP000516148"/>
    </source>
</evidence>
<evidence type="ECO:0000256" key="4">
    <source>
        <dbReference type="ARBA" id="ARBA00022496"/>
    </source>
</evidence>
<keyword evidence="9 11" id="KW-0472">Membrane</keyword>
<keyword evidence="16" id="KW-0675">Receptor</keyword>
<dbReference type="PROSITE" id="PS52016">
    <property type="entry name" value="TONB_DEPENDENT_REC_3"/>
    <property type="match status" value="1"/>
</dbReference>
<keyword evidence="10 11" id="KW-0998">Cell outer membrane</keyword>
<accession>A0A7H0LN97</accession>
<dbReference type="SUPFAM" id="SSF56935">
    <property type="entry name" value="Porins"/>
    <property type="match status" value="1"/>
</dbReference>
<dbReference type="PANTHER" id="PTHR32552">
    <property type="entry name" value="FERRICHROME IRON RECEPTOR-RELATED"/>
    <property type="match status" value="1"/>
</dbReference>
<dbReference type="PANTHER" id="PTHR32552:SF81">
    <property type="entry name" value="TONB-DEPENDENT OUTER MEMBRANE RECEPTOR"/>
    <property type="match status" value="1"/>
</dbReference>
<evidence type="ECO:0000256" key="2">
    <source>
        <dbReference type="ARBA" id="ARBA00022448"/>
    </source>
</evidence>
<evidence type="ECO:0000256" key="12">
    <source>
        <dbReference type="RuleBase" id="RU003357"/>
    </source>
</evidence>
<keyword evidence="6" id="KW-0408">Iron</keyword>
<evidence type="ECO:0000256" key="9">
    <source>
        <dbReference type="ARBA" id="ARBA00023136"/>
    </source>
</evidence>
<dbReference type="KEGG" id="spap:H3Z74_08355"/>
<dbReference type="InterPro" id="IPR000531">
    <property type="entry name" value="Beta-barrel_TonB"/>
</dbReference>
<dbReference type="AlphaFoldDB" id="A0A7H0LN97"/>
<evidence type="ECO:0000256" key="7">
    <source>
        <dbReference type="ARBA" id="ARBA00023065"/>
    </source>
</evidence>
<evidence type="ECO:0000313" key="16">
    <source>
        <dbReference type="EMBL" id="QNQ11150.1"/>
    </source>
</evidence>
<evidence type="ECO:0000256" key="8">
    <source>
        <dbReference type="ARBA" id="ARBA00023077"/>
    </source>
</evidence>
<reference evidence="16 17" key="1">
    <citation type="submission" date="2020-09" db="EMBL/GenBank/DDBJ databases">
        <title>Sphingomonas sp., a new species isolated from pork steak.</title>
        <authorList>
            <person name="Heidler von Heilborn D."/>
        </authorList>
    </citation>
    <scope>NUCLEOTIDE SEQUENCE [LARGE SCALE GENOMIC DNA]</scope>
    <source>
        <strain evidence="17">S8-3T</strain>
    </source>
</reference>
<keyword evidence="4" id="KW-0410">Iron transport</keyword>
<evidence type="ECO:0000256" key="3">
    <source>
        <dbReference type="ARBA" id="ARBA00022452"/>
    </source>
</evidence>
<evidence type="ECO:0000259" key="14">
    <source>
        <dbReference type="Pfam" id="PF00593"/>
    </source>
</evidence>
<dbReference type="InterPro" id="IPR012910">
    <property type="entry name" value="Plug_dom"/>
</dbReference>
<keyword evidence="8 12" id="KW-0798">TonB box</keyword>
<dbReference type="Gene3D" id="2.40.170.20">
    <property type="entry name" value="TonB-dependent receptor, beta-barrel domain"/>
    <property type="match status" value="1"/>
</dbReference>
<sequence length="776" mass="84200">MALIWGAMPAYALAPPAQAIQLVSAGAAVTDEAAEAAPAVEESEDILITARRRDERLQDVPIAISAVSGDTLQTQHIDRIADFAAKLPNFSAVQQNTRVSGLYVRGLGGNANNDGAESGVGLIVDNVFFTHVGFSWLDFVDLDHIELVRGPQGTLLGKNTTIGALVVTTKRPSFTPELNLEAGYANYGRYQIRANATGPVIGDTLAYRVTFYQDKSNGWARNKYDGQKYLDINRWAVRGQLLFDSGPVTSRLIAEHYETSEFNNYYPNFADATTFVNGTARAGSWDTKMRTLFGYAPDYTVGKNADLNTQQRIDSRVNGISNELNIKLGGHTLTAVTAWRQLRFRPKNDSDQSPFSILRAGFDVDVDQYSQELRLASPTGGTVDYQVGGYFLREDLISNNRSIFQSDATRWFLPGVLPSAILDGVEYDQVGKLQVTSGAAFGQATVHLNERASVTGGVRFTRETKKASNTAITFGGAPLPAVLAGARTAILTAFGGLFTPVADKRTTDSWSWLINPSYKISDDVLLYASVSYGEKSGAANLSASGDKPVIIDPEKSTDYEIGLKTTLGRATLNANLYWNDIRDYQAVQLDPTRVSLGNFLGNAARVRLRGIEVEGEVKLGAGFSASLSGSYNDATYRSYKNAPVPVEYSYANGPRSLDLSGKRVVGSAKWSGQASIAYDAPVSDRFNLNGYVNQTYRSATNLLNPYSAYGAQEGYGLTNAGIGIRTADDRYSLLFWGRNVLDKRYAVGIGQATAVNPFIKVLGDPRTFGATVKGRF</sequence>
<dbReference type="EMBL" id="CP061038">
    <property type="protein sequence ID" value="QNQ11150.1"/>
    <property type="molecule type" value="Genomic_DNA"/>
</dbReference>
<dbReference type="Pfam" id="PF07715">
    <property type="entry name" value="Plug"/>
    <property type="match status" value="1"/>
</dbReference>
<keyword evidence="2 11" id="KW-0813">Transport</keyword>
<evidence type="ECO:0000256" key="13">
    <source>
        <dbReference type="SAM" id="SignalP"/>
    </source>
</evidence>
<evidence type="ECO:0000256" key="5">
    <source>
        <dbReference type="ARBA" id="ARBA00022692"/>
    </source>
</evidence>
<organism evidence="16 17">
    <name type="scientific">Sphingomonas alpina</name>
    <dbReference type="NCBI Taxonomy" id="653931"/>
    <lineage>
        <taxon>Bacteria</taxon>
        <taxon>Pseudomonadati</taxon>
        <taxon>Pseudomonadota</taxon>
        <taxon>Alphaproteobacteria</taxon>
        <taxon>Sphingomonadales</taxon>
        <taxon>Sphingomonadaceae</taxon>
        <taxon>Sphingomonas</taxon>
    </lineage>
</organism>
<evidence type="ECO:0000259" key="15">
    <source>
        <dbReference type="Pfam" id="PF07715"/>
    </source>
</evidence>
<dbReference type="InterPro" id="IPR039426">
    <property type="entry name" value="TonB-dep_rcpt-like"/>
</dbReference>
<protein>
    <submittedName>
        <fullName evidence="16">TonB-dependent receptor</fullName>
    </submittedName>
</protein>
<dbReference type="InterPro" id="IPR036942">
    <property type="entry name" value="Beta-barrel_TonB_sf"/>
</dbReference>